<feature type="transmembrane region" description="Helical" evidence="1">
    <location>
        <begin position="261"/>
        <end position="280"/>
    </location>
</feature>
<feature type="transmembrane region" description="Helical" evidence="1">
    <location>
        <begin position="186"/>
        <end position="207"/>
    </location>
</feature>
<feature type="transmembrane region" description="Helical" evidence="1">
    <location>
        <begin position="113"/>
        <end position="130"/>
    </location>
</feature>
<feature type="transmembrane region" description="Helical" evidence="1">
    <location>
        <begin position="81"/>
        <end position="101"/>
    </location>
</feature>
<feature type="transmembrane region" description="Helical" evidence="1">
    <location>
        <begin position="313"/>
        <end position="330"/>
    </location>
</feature>
<evidence type="ECO:0000256" key="1">
    <source>
        <dbReference type="SAM" id="Phobius"/>
    </source>
</evidence>
<evidence type="ECO:0000313" key="2">
    <source>
        <dbReference type="EMBL" id="SEG02654.1"/>
    </source>
</evidence>
<evidence type="ECO:0000313" key="3">
    <source>
        <dbReference type="Proteomes" id="UP000236728"/>
    </source>
</evidence>
<name>A0A1H5WT87_9BACT</name>
<protein>
    <recommendedName>
        <fullName evidence="4">DUF2157 domain-containing protein</fullName>
    </recommendedName>
</protein>
<feature type="transmembrane region" description="Helical" evidence="1">
    <location>
        <begin position="163"/>
        <end position="180"/>
    </location>
</feature>
<accession>A0A1H5WT87</accession>
<dbReference type="EMBL" id="FNVA01000002">
    <property type="protein sequence ID" value="SEG02654.1"/>
    <property type="molecule type" value="Genomic_DNA"/>
</dbReference>
<dbReference type="RefSeq" id="WP_103932624.1">
    <property type="nucleotide sequence ID" value="NZ_FNVA01000002.1"/>
</dbReference>
<keyword evidence="1" id="KW-0472">Membrane</keyword>
<proteinExistence type="predicted"/>
<gene>
    <name evidence="2" type="ORF">SAMN05421819_1733</name>
</gene>
<keyword evidence="3" id="KW-1185">Reference proteome</keyword>
<feature type="transmembrane region" description="Helical" evidence="1">
    <location>
        <begin position="52"/>
        <end position="75"/>
    </location>
</feature>
<keyword evidence="1" id="KW-0812">Transmembrane</keyword>
<dbReference type="AlphaFoldDB" id="A0A1H5WT87"/>
<sequence>MKLYTESTQESLRARKLVTQWNDDGLVSKEQYEQLEQDTVSDLRTTNIFLRLVLLLFTLVAVGAAVGLFFLLAGAAPSRSFIGICLLGFSVFCYMSAEAAVTGGRLYRYGIEEGLAIGSVALACSSVASLFSDSGLPSEHRVMFLVCCAGAGFSLWIWYRFDLWYAFPAAMIFTLFLPGYWTPSHTWQRCWICVLYAAALACIAAIRSRHRFDYLEQEYSLAEAFLWLGIYLVLNLKLSAISSPAELWTNMHPTSEFAAPFYWTTWVLLWCLPPILLARGVRRKDRFLLAAGMISMVLTLVTNKPYLGWQRHTWDPMLLGIALIAVAVWLRRWLAQGPDGVRHGFTAANMSGRHKHALGVASSALGLFSPHPIAPASQAGSPEFGSGFGGGSGGGGASGDF</sequence>
<organism evidence="2 3">
    <name type="scientific">Bryocella elongata</name>
    <dbReference type="NCBI Taxonomy" id="863522"/>
    <lineage>
        <taxon>Bacteria</taxon>
        <taxon>Pseudomonadati</taxon>
        <taxon>Acidobacteriota</taxon>
        <taxon>Terriglobia</taxon>
        <taxon>Terriglobales</taxon>
        <taxon>Acidobacteriaceae</taxon>
        <taxon>Bryocella</taxon>
    </lineage>
</organism>
<keyword evidence="1" id="KW-1133">Transmembrane helix</keyword>
<reference evidence="2 3" key="1">
    <citation type="submission" date="2016-10" db="EMBL/GenBank/DDBJ databases">
        <authorList>
            <person name="de Groot N.N."/>
        </authorList>
    </citation>
    <scope>NUCLEOTIDE SEQUENCE [LARGE SCALE GENOMIC DNA]</scope>
    <source>
        <strain evidence="2 3">DSM 22489</strain>
    </source>
</reference>
<dbReference type="OrthoDB" id="109824at2"/>
<dbReference type="Proteomes" id="UP000236728">
    <property type="component" value="Unassembled WGS sequence"/>
</dbReference>
<feature type="transmembrane region" description="Helical" evidence="1">
    <location>
        <begin position="142"/>
        <end position="158"/>
    </location>
</feature>
<feature type="transmembrane region" description="Helical" evidence="1">
    <location>
        <begin position="219"/>
        <end position="241"/>
    </location>
</feature>
<evidence type="ECO:0008006" key="4">
    <source>
        <dbReference type="Google" id="ProtNLM"/>
    </source>
</evidence>
<feature type="transmembrane region" description="Helical" evidence="1">
    <location>
        <begin position="287"/>
        <end position="307"/>
    </location>
</feature>